<dbReference type="EMBL" id="JAZIBG010000039">
    <property type="protein sequence ID" value="MEF7616295.1"/>
    <property type="molecule type" value="Genomic_DNA"/>
</dbReference>
<evidence type="ECO:0000313" key="3">
    <source>
        <dbReference type="Proteomes" id="UP001336250"/>
    </source>
</evidence>
<keyword evidence="1" id="KW-0472">Membrane</keyword>
<proteinExistence type="predicted"/>
<evidence type="ECO:0000256" key="1">
    <source>
        <dbReference type="SAM" id="Phobius"/>
    </source>
</evidence>
<gene>
    <name evidence="2" type="ORF">V4F39_20440</name>
</gene>
<keyword evidence="1" id="KW-1133">Transmembrane helix</keyword>
<feature type="transmembrane region" description="Helical" evidence="1">
    <location>
        <begin position="105"/>
        <end position="124"/>
    </location>
</feature>
<dbReference type="AlphaFoldDB" id="A0AAW9QMS9"/>
<comment type="caution">
    <text evidence="2">The sequence shown here is derived from an EMBL/GenBank/DDBJ whole genome shotgun (WGS) entry which is preliminary data.</text>
</comment>
<protein>
    <submittedName>
        <fullName evidence="2">Uncharacterized protein</fullName>
    </submittedName>
</protein>
<name>A0AAW9QMS9_9BURK</name>
<keyword evidence="3" id="KW-1185">Reference proteome</keyword>
<dbReference type="Proteomes" id="UP001336250">
    <property type="component" value="Unassembled WGS sequence"/>
</dbReference>
<reference evidence="2 3" key="1">
    <citation type="submission" date="2024-02" db="EMBL/GenBank/DDBJ databases">
        <title>Genome sequence of Aquincola sp. MAHUQ-54.</title>
        <authorList>
            <person name="Huq M.A."/>
        </authorList>
    </citation>
    <scope>NUCLEOTIDE SEQUENCE [LARGE SCALE GENOMIC DNA]</scope>
    <source>
        <strain evidence="2 3">MAHUQ-54</strain>
    </source>
</reference>
<sequence>MNSFASPFGEHSLTLVAGVFDDAVPAERLAARLRHEPGLHTVVIHPHDRKTARKLEPEQRGIGRTLLRSHALLMPLGALCGGVVALGLVHLPWEAAAASPGFTALFLGAMGAFLGGLAAGLLTLRPDRGIVIRRIRDALAHGRHAVIVHPASRTHAQFAMAAVQQAGAVPVRSL</sequence>
<keyword evidence="1" id="KW-0812">Transmembrane</keyword>
<organism evidence="2 3">
    <name type="scientific">Aquincola agrisoli</name>
    <dbReference type="NCBI Taxonomy" id="3119538"/>
    <lineage>
        <taxon>Bacteria</taxon>
        <taxon>Pseudomonadati</taxon>
        <taxon>Pseudomonadota</taxon>
        <taxon>Betaproteobacteria</taxon>
        <taxon>Burkholderiales</taxon>
        <taxon>Sphaerotilaceae</taxon>
        <taxon>Aquincola</taxon>
    </lineage>
</organism>
<accession>A0AAW9QMS9</accession>
<dbReference type="RefSeq" id="WP_332291753.1">
    <property type="nucleotide sequence ID" value="NZ_JAZIBG010000039.1"/>
</dbReference>
<feature type="transmembrane region" description="Helical" evidence="1">
    <location>
        <begin position="72"/>
        <end position="93"/>
    </location>
</feature>
<evidence type="ECO:0000313" key="2">
    <source>
        <dbReference type="EMBL" id="MEF7616295.1"/>
    </source>
</evidence>